<comment type="caution">
    <text evidence="1">The sequence shown here is derived from an EMBL/GenBank/DDBJ whole genome shotgun (WGS) entry which is preliminary data.</text>
</comment>
<keyword evidence="2" id="KW-1185">Reference proteome</keyword>
<sequence length="125" mass="14670">MTGLYVVFSKRRQEQLTSRRNGYRQYILDDGFGYVREEHDTDFLGDRQIDRVRMSDQWIADILSVKEDPHATFFFVDNRHRESVPDAIRRGLNLPLGRTPDGTVHIDRARHLASDLRTVPRSLDE</sequence>
<gene>
    <name evidence="1" type="ORF">HCU73_07730</name>
</gene>
<dbReference type="EMBL" id="JAAZQQ010000002">
    <property type="protein sequence ID" value="NKX44477.1"/>
    <property type="molecule type" value="Genomic_DNA"/>
</dbReference>
<evidence type="ECO:0000313" key="1">
    <source>
        <dbReference type="EMBL" id="NKX44477.1"/>
    </source>
</evidence>
<dbReference type="RefSeq" id="WP_168622847.1">
    <property type="nucleotide sequence ID" value="NZ_JAAZQQ010000002.1"/>
</dbReference>
<organism evidence="1 2">
    <name type="scientific">Roseicyclus persicicus</name>
    <dbReference type="NCBI Taxonomy" id="2650661"/>
    <lineage>
        <taxon>Bacteria</taxon>
        <taxon>Pseudomonadati</taxon>
        <taxon>Pseudomonadota</taxon>
        <taxon>Alphaproteobacteria</taxon>
        <taxon>Rhodobacterales</taxon>
        <taxon>Roseobacteraceae</taxon>
        <taxon>Roseicyclus</taxon>
    </lineage>
</organism>
<accession>A0A7X6GXZ6</accession>
<evidence type="ECO:0000313" key="2">
    <source>
        <dbReference type="Proteomes" id="UP000526408"/>
    </source>
</evidence>
<name>A0A7X6GXZ6_9RHOB</name>
<dbReference type="Proteomes" id="UP000526408">
    <property type="component" value="Unassembled WGS sequence"/>
</dbReference>
<dbReference type="AlphaFoldDB" id="A0A7X6GXZ6"/>
<reference evidence="1 2" key="1">
    <citation type="submission" date="2020-04" db="EMBL/GenBank/DDBJ databases">
        <authorList>
            <person name="Yoon J."/>
        </authorList>
    </citation>
    <scope>NUCLEOTIDE SEQUENCE [LARGE SCALE GENOMIC DNA]</scope>
    <source>
        <strain evidence="1 2">KMU-115</strain>
    </source>
</reference>
<proteinExistence type="predicted"/>
<protein>
    <submittedName>
        <fullName evidence="1">Uncharacterized protein</fullName>
    </submittedName>
</protein>